<proteinExistence type="predicted"/>
<comment type="caution">
    <text evidence="1">The sequence shown here is derived from an EMBL/GenBank/DDBJ whole genome shotgun (WGS) entry which is preliminary data.</text>
</comment>
<accession>A0A974KBH6</accession>
<protein>
    <submittedName>
        <fullName evidence="1">Uncharacterized protein</fullName>
    </submittedName>
</protein>
<reference evidence="1 2" key="1">
    <citation type="submission" date="2017-03" db="EMBL/GenBank/DDBJ databases">
        <title>Salmonella serotype comparative study.</title>
        <authorList>
            <person name="Liao J."/>
        </authorList>
    </citation>
    <scope>NUCLEOTIDE SEQUENCE [LARGE SCALE GENOMIC DNA]</scope>
    <source>
        <strain evidence="1 2">NY_FSL S10-1448</strain>
    </source>
</reference>
<evidence type="ECO:0000313" key="1">
    <source>
        <dbReference type="EMBL" id="OSD52422.1"/>
    </source>
</evidence>
<dbReference type="EMBL" id="NBPI01000131">
    <property type="protein sequence ID" value="OSD52422.1"/>
    <property type="molecule type" value="Genomic_DNA"/>
</dbReference>
<sequence>MSVRFCDACQGGGAYGKTASPRPYRFPVKFRPGIFQEISAPPVSRYRSPQPNDRAQRVSERGSGIYPVSHILLTLRCCIFLLPHEALH</sequence>
<evidence type="ECO:0000313" key="2">
    <source>
        <dbReference type="Proteomes" id="UP000868515"/>
    </source>
</evidence>
<organism evidence="1 2">
    <name type="scientific">Salmonella enterica subsp. enterica serovar Rough O:d:1,7</name>
    <dbReference type="NCBI Taxonomy" id="1974323"/>
    <lineage>
        <taxon>Bacteria</taxon>
        <taxon>Pseudomonadati</taxon>
        <taxon>Pseudomonadota</taxon>
        <taxon>Gammaproteobacteria</taxon>
        <taxon>Enterobacterales</taxon>
        <taxon>Enterobacteriaceae</taxon>
        <taxon>Salmonella</taxon>
    </lineage>
</organism>
<name>A0A974KBH6_SALET</name>
<gene>
    <name evidence="1" type="ORF">R537_30250</name>
</gene>
<dbReference type="Proteomes" id="UP000868515">
    <property type="component" value="Unassembled WGS sequence"/>
</dbReference>
<dbReference type="AlphaFoldDB" id="A0A974KBH6"/>